<sequence>MKQLYITLTLLFTLSIAAVVALYLMQPAPVKNGFIRRPIYKAQQLQQLKLEFNHWYISRIDHNRRIYLGNYKARLSLFSCSYSLQDTTYQKLSFPDSSRLKLELLKSEMPKKIEPSSDNFSTDGFLCLDEATGHMVYTYYYRNVFVYLNRDLNTLFTGMLIDTNTVGKIKLGTYKANGKTIRTMAQPALVINKRGFTDGKWYYNHAALAGDNELLNDFNKHEVIDVYRLSDSRYSHSIYLPKHPEKKLTDFIVRGDKLVALYENYLVTYILT</sequence>
<accession>A0A1G7MGD8</accession>
<dbReference type="AlphaFoldDB" id="A0A1G7MGD8"/>
<dbReference type="Proteomes" id="UP000199045">
    <property type="component" value="Unassembled WGS sequence"/>
</dbReference>
<reference evidence="1 2" key="1">
    <citation type="submission" date="2016-10" db="EMBL/GenBank/DDBJ databases">
        <authorList>
            <person name="de Groot N.N."/>
        </authorList>
    </citation>
    <scope>NUCLEOTIDE SEQUENCE [LARGE SCALE GENOMIC DNA]</scope>
    <source>
        <strain evidence="1 2">DSM 527</strain>
    </source>
</reference>
<gene>
    <name evidence="1" type="ORF">SAMN04488121_102415</name>
</gene>
<evidence type="ECO:0000313" key="1">
    <source>
        <dbReference type="EMBL" id="SDF60761.1"/>
    </source>
</evidence>
<dbReference type="STRING" id="104663.SAMN04488121_102415"/>
<protein>
    <submittedName>
        <fullName evidence="1">Uncharacterized protein</fullName>
    </submittedName>
</protein>
<dbReference type="EMBL" id="FNBN01000002">
    <property type="protein sequence ID" value="SDF60761.1"/>
    <property type="molecule type" value="Genomic_DNA"/>
</dbReference>
<name>A0A1G7MGD8_CHIFI</name>
<dbReference type="RefSeq" id="WP_089830758.1">
    <property type="nucleotide sequence ID" value="NZ_FNBN01000002.1"/>
</dbReference>
<organism evidence="1 2">
    <name type="scientific">Chitinophaga filiformis</name>
    <name type="common">Myxococcus filiformis</name>
    <name type="synonym">Flexibacter filiformis</name>
    <dbReference type="NCBI Taxonomy" id="104663"/>
    <lineage>
        <taxon>Bacteria</taxon>
        <taxon>Pseudomonadati</taxon>
        <taxon>Bacteroidota</taxon>
        <taxon>Chitinophagia</taxon>
        <taxon>Chitinophagales</taxon>
        <taxon>Chitinophagaceae</taxon>
        <taxon>Chitinophaga</taxon>
    </lineage>
</organism>
<proteinExistence type="predicted"/>
<evidence type="ECO:0000313" key="2">
    <source>
        <dbReference type="Proteomes" id="UP000199045"/>
    </source>
</evidence>
<dbReference type="OrthoDB" id="673785at2"/>